<keyword evidence="4" id="KW-1185">Reference proteome</keyword>
<dbReference type="EMBL" id="JBITYG010000011">
    <property type="protein sequence ID" value="MFI9105121.1"/>
    <property type="molecule type" value="Genomic_DNA"/>
</dbReference>
<name>A0ABW8CIB5_9ACTN</name>
<dbReference type="RefSeq" id="WP_399655865.1">
    <property type="nucleotide sequence ID" value="NZ_JBITYG010000011.1"/>
</dbReference>
<sequence>MEFAMVNRRRESETALTSALPAPRWIAWRMWSAVGTAVLFGLLTWAGEGHAAWTSGDGGWSFTGWVAQVWGGLGRVLDSDGGLTLGQRLGFFAVALVVLYLYWRATRALLAYKPGPVDVQELIDETPPGSLTPSAGDLTAELRQQLSDCSMYAPTTLPAEAPPMSFLELVGDVELDPKALGTAIPRLLSRLRPKLAYRVGGVLRIRDREPDRLGVTVTVTAYVFGGSRSTTVWGSEWDDVIHEVGCWVISSLLPVTRAGRQPPWRRWWGRELNPELYESYQTANEFSRTGRYHEALSRYYDAIALDPENSYLRSELAEVQEKMGLHIDALETCQRALAFDGQTTAQYNERLWLRRWEPSWCRLRYVLHPRRYRDVLSLRYRNAVILGTSEETTQQWFDRSSTQDDGTRARLAGLLANRYWRAASGLVPSDEEERLADALKSPLGGRRPPSGHATGSSLSDEEFVRLVFQRAAMQEMNRLAADDRWARIAGLYWPARIANVLRLLSPFSYVQSYISPRQAVTRGSFRVNQEVWAPLRLAWTVECIEPGVVADPRKGYRWRTGPSITTSVTAGDLAKRINRARSRLVFLRRVFPWCRRGDWLTRYNSACVHAVAMKMGECDERRRKAHAAFAVEQLEQAVLLPKGGFATLERTWMLHEDPDLALLRKDPLFQRFELTAYPRLKIPDEPLQGNWSEAQMRAYDHRLLEEAANVMEKAWILRGMEPSFDIRVAAGWLQNECSIWDWMEKVTAPDRLGHWQDRVELIAAVRASSRPELPVTPEFPPSMLPGGTEVDDGKEIQTRLGELQAELQKDLHGDDTGYVKLGTGQGIFSEATANGVAWLTPRAVYTLCAAYSAVWQTLAEWLGRDRSVDHFRHALGRVSAPSADGLTRLGDPRPTS</sequence>
<dbReference type="InterPro" id="IPR019734">
    <property type="entry name" value="TPR_rpt"/>
</dbReference>
<dbReference type="SUPFAM" id="SSF48452">
    <property type="entry name" value="TPR-like"/>
    <property type="match status" value="1"/>
</dbReference>
<keyword evidence="2" id="KW-1133">Transmembrane helix</keyword>
<reference evidence="3 4" key="1">
    <citation type="submission" date="2024-10" db="EMBL/GenBank/DDBJ databases">
        <title>The Natural Products Discovery Center: Release of the First 8490 Sequenced Strains for Exploring Actinobacteria Biosynthetic Diversity.</title>
        <authorList>
            <person name="Kalkreuter E."/>
            <person name="Kautsar S.A."/>
            <person name="Yang D."/>
            <person name="Bader C.D."/>
            <person name="Teijaro C.N."/>
            <person name="Fluegel L."/>
            <person name="Davis C.M."/>
            <person name="Simpson J.R."/>
            <person name="Lauterbach L."/>
            <person name="Steele A.D."/>
            <person name="Gui C."/>
            <person name="Meng S."/>
            <person name="Li G."/>
            <person name="Viehrig K."/>
            <person name="Ye F."/>
            <person name="Su P."/>
            <person name="Kiefer A.F."/>
            <person name="Nichols A."/>
            <person name="Cepeda A.J."/>
            <person name="Yan W."/>
            <person name="Fan B."/>
            <person name="Jiang Y."/>
            <person name="Adhikari A."/>
            <person name="Zheng C.-J."/>
            <person name="Schuster L."/>
            <person name="Cowan T.M."/>
            <person name="Smanski M.J."/>
            <person name="Chevrette M.G."/>
            <person name="De Carvalho L.P.S."/>
            <person name="Shen B."/>
        </authorList>
    </citation>
    <scope>NUCLEOTIDE SEQUENCE [LARGE SCALE GENOMIC DNA]</scope>
    <source>
        <strain evidence="3 4">NPDC053399</strain>
    </source>
</reference>
<keyword evidence="2" id="KW-0472">Membrane</keyword>
<organism evidence="3 4">
    <name type="scientific">Streptomyces fildesensis</name>
    <dbReference type="NCBI Taxonomy" id="375757"/>
    <lineage>
        <taxon>Bacteria</taxon>
        <taxon>Bacillati</taxon>
        <taxon>Actinomycetota</taxon>
        <taxon>Actinomycetes</taxon>
        <taxon>Kitasatosporales</taxon>
        <taxon>Streptomycetaceae</taxon>
        <taxon>Streptomyces</taxon>
    </lineage>
</organism>
<dbReference type="Proteomes" id="UP001614394">
    <property type="component" value="Unassembled WGS sequence"/>
</dbReference>
<keyword evidence="1" id="KW-0802">TPR repeat</keyword>
<proteinExistence type="predicted"/>
<evidence type="ECO:0000313" key="3">
    <source>
        <dbReference type="EMBL" id="MFI9105121.1"/>
    </source>
</evidence>
<dbReference type="SMART" id="SM00028">
    <property type="entry name" value="TPR"/>
    <property type="match status" value="2"/>
</dbReference>
<feature type="transmembrane region" description="Helical" evidence="2">
    <location>
        <begin position="26"/>
        <end position="46"/>
    </location>
</feature>
<accession>A0ABW8CIB5</accession>
<dbReference type="PROSITE" id="PS50005">
    <property type="entry name" value="TPR"/>
    <property type="match status" value="1"/>
</dbReference>
<dbReference type="Pfam" id="PF14559">
    <property type="entry name" value="TPR_19"/>
    <property type="match status" value="1"/>
</dbReference>
<evidence type="ECO:0000313" key="4">
    <source>
        <dbReference type="Proteomes" id="UP001614394"/>
    </source>
</evidence>
<evidence type="ECO:0000256" key="1">
    <source>
        <dbReference type="PROSITE-ProRule" id="PRU00339"/>
    </source>
</evidence>
<protein>
    <submittedName>
        <fullName evidence="3">Tetratricopeptide repeat protein</fullName>
    </submittedName>
</protein>
<dbReference type="Gene3D" id="1.25.40.10">
    <property type="entry name" value="Tetratricopeptide repeat domain"/>
    <property type="match status" value="1"/>
</dbReference>
<comment type="caution">
    <text evidence="3">The sequence shown here is derived from an EMBL/GenBank/DDBJ whole genome shotgun (WGS) entry which is preliminary data.</text>
</comment>
<keyword evidence="2" id="KW-0812">Transmembrane</keyword>
<evidence type="ECO:0000256" key="2">
    <source>
        <dbReference type="SAM" id="Phobius"/>
    </source>
</evidence>
<dbReference type="InterPro" id="IPR011990">
    <property type="entry name" value="TPR-like_helical_dom_sf"/>
</dbReference>
<feature type="repeat" description="TPR" evidence="1">
    <location>
        <begin position="276"/>
        <end position="309"/>
    </location>
</feature>
<feature type="transmembrane region" description="Helical" evidence="2">
    <location>
        <begin position="85"/>
        <end position="103"/>
    </location>
</feature>
<gene>
    <name evidence="3" type="ORF">ACIGXA_31895</name>
</gene>